<evidence type="ECO:0000259" key="2">
    <source>
        <dbReference type="PROSITE" id="PS50828"/>
    </source>
</evidence>
<dbReference type="SMART" id="SM00463">
    <property type="entry name" value="SMR"/>
    <property type="match status" value="1"/>
</dbReference>
<evidence type="ECO:0000256" key="1">
    <source>
        <dbReference type="SAM" id="MobiDB-lite"/>
    </source>
</evidence>
<protein>
    <submittedName>
        <fullName evidence="3">Smr protein/MutS2</fullName>
    </submittedName>
</protein>
<proteinExistence type="predicted"/>
<accession>N0BGQ0</accession>
<evidence type="ECO:0000313" key="4">
    <source>
        <dbReference type="Proteomes" id="UP000005952"/>
    </source>
</evidence>
<feature type="region of interest" description="Disordered" evidence="1">
    <location>
        <begin position="35"/>
        <end position="91"/>
    </location>
</feature>
<sequence>MKKPHGKGGRREPASNDDEDIWKYAAATIEPLKRAKARVHLSDRVTTDAPKPKTPPKQESEKKTAAFKHEAAKPAHRTPAASSRCAPPDLSEFDRNSVRKIRGGRIEIEARVDLHGLRQSEAHAALRAFLFRCQSRGLRFVLVITGKGKSGSASDNPYENYENERGVLKRNVPRWLEEPDVRSIVVSYTTAAIRHGGEGAIYVHLRARHRA</sequence>
<dbReference type="KEGG" id="hdt:HYPDE_39663"/>
<feature type="region of interest" description="Disordered" evidence="1">
    <location>
        <begin position="1"/>
        <end position="20"/>
    </location>
</feature>
<reference evidence="3 4" key="1">
    <citation type="journal article" date="2013" name="Genome Announc.">
        <title>Genome sequences for three denitrifying bacterial strains isolated from a uranium- and nitrate-contaminated subsurface environment.</title>
        <authorList>
            <person name="Venkatramanan R."/>
            <person name="Prakash O."/>
            <person name="Woyke T."/>
            <person name="Chain P."/>
            <person name="Goodwin L.A."/>
            <person name="Watson D."/>
            <person name="Brooks S."/>
            <person name="Kostka J.E."/>
            <person name="Green S.J."/>
        </authorList>
    </citation>
    <scope>NUCLEOTIDE SEQUENCE [LARGE SCALE GENOMIC DNA]</scope>
    <source>
        <strain evidence="3 4">1NES1</strain>
    </source>
</reference>
<dbReference type="OrthoDB" id="7165597at2"/>
<dbReference type="Gene3D" id="3.30.1370.110">
    <property type="match status" value="1"/>
</dbReference>
<dbReference type="InterPro" id="IPR002625">
    <property type="entry name" value="Smr_dom"/>
</dbReference>
<feature type="compositionally biased region" description="Basic and acidic residues" evidence="1">
    <location>
        <begin position="56"/>
        <end position="73"/>
    </location>
</feature>
<dbReference type="HOGENOM" id="CLU_055978_2_0_5"/>
<name>N0BGQ0_9HYPH</name>
<dbReference type="Pfam" id="PF01713">
    <property type="entry name" value="Smr"/>
    <property type="match status" value="1"/>
</dbReference>
<feature type="domain" description="Smr" evidence="2">
    <location>
        <begin position="112"/>
        <end position="206"/>
    </location>
</feature>
<dbReference type="InterPro" id="IPR036063">
    <property type="entry name" value="Smr_dom_sf"/>
</dbReference>
<dbReference type="AlphaFoldDB" id="N0BGQ0"/>
<dbReference type="eggNOG" id="COG2840">
    <property type="taxonomic scope" value="Bacteria"/>
</dbReference>
<dbReference type="RefSeq" id="WP_015599616.1">
    <property type="nucleotide sequence ID" value="NC_021172.1"/>
</dbReference>
<gene>
    <name evidence="3" type="ORF">HYPDE_39663</name>
</gene>
<dbReference type="EMBL" id="CP005587">
    <property type="protein sequence ID" value="AGK59601.1"/>
    <property type="molecule type" value="Genomic_DNA"/>
</dbReference>
<dbReference type="PANTHER" id="PTHR35562">
    <property type="entry name" value="DNA ENDONUCLEASE SMRA-RELATED"/>
    <property type="match status" value="1"/>
</dbReference>
<evidence type="ECO:0000313" key="3">
    <source>
        <dbReference type="EMBL" id="AGK59601.1"/>
    </source>
</evidence>
<keyword evidence="4" id="KW-1185">Reference proteome</keyword>
<dbReference type="SUPFAM" id="SSF160443">
    <property type="entry name" value="SMR domain-like"/>
    <property type="match status" value="1"/>
</dbReference>
<dbReference type="STRING" id="670307.HYPDE_39663"/>
<dbReference type="PANTHER" id="PTHR35562:SF2">
    <property type="entry name" value="DNA ENDONUCLEASE SMRA-RELATED"/>
    <property type="match status" value="1"/>
</dbReference>
<organism evidence="3 4">
    <name type="scientific">Hyphomicrobium denitrificans 1NES1</name>
    <dbReference type="NCBI Taxonomy" id="670307"/>
    <lineage>
        <taxon>Bacteria</taxon>
        <taxon>Pseudomonadati</taxon>
        <taxon>Pseudomonadota</taxon>
        <taxon>Alphaproteobacteria</taxon>
        <taxon>Hyphomicrobiales</taxon>
        <taxon>Hyphomicrobiaceae</taxon>
        <taxon>Hyphomicrobium</taxon>
    </lineage>
</organism>
<dbReference type="Proteomes" id="UP000005952">
    <property type="component" value="Chromosome"/>
</dbReference>
<dbReference type="PROSITE" id="PS50828">
    <property type="entry name" value="SMR"/>
    <property type="match status" value="1"/>
</dbReference>